<protein>
    <submittedName>
        <fullName evidence="1">Uncharacterized protein</fullName>
    </submittedName>
</protein>
<name>A0A133PUB3_9BACT</name>
<dbReference type="STRING" id="28128.HMPREF3226_02623"/>
<organism evidence="1 2">
    <name type="scientific">Prevotella corporis</name>
    <dbReference type="NCBI Taxonomy" id="28128"/>
    <lineage>
        <taxon>Bacteria</taxon>
        <taxon>Pseudomonadati</taxon>
        <taxon>Bacteroidota</taxon>
        <taxon>Bacteroidia</taxon>
        <taxon>Bacteroidales</taxon>
        <taxon>Prevotellaceae</taxon>
        <taxon>Prevotella</taxon>
    </lineage>
</organism>
<dbReference type="PATRIC" id="fig|28128.5.peg.2698"/>
<reference evidence="2" key="1">
    <citation type="submission" date="2016-01" db="EMBL/GenBank/DDBJ databases">
        <authorList>
            <person name="Mitreva M."/>
            <person name="Pepin K.H."/>
            <person name="Mihindukulasuriya K.A."/>
            <person name="Fulton R."/>
            <person name="Fronick C."/>
            <person name="O'Laughlin M."/>
            <person name="Miner T."/>
            <person name="Herter B."/>
            <person name="Rosa B.A."/>
            <person name="Cordes M."/>
            <person name="Tomlinson C."/>
            <person name="Wollam A."/>
            <person name="Palsikar V.B."/>
            <person name="Mardis E.R."/>
            <person name="Wilson R.K."/>
        </authorList>
    </citation>
    <scope>NUCLEOTIDE SEQUENCE [LARGE SCALE GENOMIC DNA]</scope>
    <source>
        <strain evidence="2">MJR7716</strain>
    </source>
</reference>
<evidence type="ECO:0000313" key="1">
    <source>
        <dbReference type="EMBL" id="KXA32678.1"/>
    </source>
</evidence>
<dbReference type="EMBL" id="LRQG01000252">
    <property type="protein sequence ID" value="KXA32678.1"/>
    <property type="molecule type" value="Genomic_DNA"/>
</dbReference>
<proteinExistence type="predicted"/>
<gene>
    <name evidence="1" type="ORF">HMPREF3226_02623</name>
</gene>
<dbReference type="RefSeq" id="WP_060941338.1">
    <property type="nucleotide sequence ID" value="NZ_JABUXP010000012.1"/>
</dbReference>
<dbReference type="Proteomes" id="UP000070533">
    <property type="component" value="Unassembled WGS sequence"/>
</dbReference>
<comment type="caution">
    <text evidence="1">The sequence shown here is derived from an EMBL/GenBank/DDBJ whole genome shotgun (WGS) entry which is preliminary data.</text>
</comment>
<sequence>MKKIKIGRSDILYIAQSKFKSTLEEPTGNFDYNKWVDFIESHKDYFIWYEDTEDGTYRKNNMANVPDWAREGISYQLNKAHAYSTNKMTKNPKDIRVVFSKKNGTISIDLERKPSKTAVQILLEMAKFLNGKLFRNGNKEIESIEQVE</sequence>
<keyword evidence="2" id="KW-1185">Reference proteome</keyword>
<accession>A0A133PUB3</accession>
<dbReference type="AlphaFoldDB" id="A0A133PUB3"/>
<evidence type="ECO:0000313" key="2">
    <source>
        <dbReference type="Proteomes" id="UP000070533"/>
    </source>
</evidence>
<dbReference type="OrthoDB" id="1094810at2"/>